<accession>A0A0F9SE16</accession>
<reference evidence="1" key="1">
    <citation type="journal article" date="2015" name="Nature">
        <title>Complex archaea that bridge the gap between prokaryotes and eukaryotes.</title>
        <authorList>
            <person name="Spang A."/>
            <person name="Saw J.H."/>
            <person name="Jorgensen S.L."/>
            <person name="Zaremba-Niedzwiedzka K."/>
            <person name="Martijn J."/>
            <person name="Lind A.E."/>
            <person name="van Eijk R."/>
            <person name="Schleper C."/>
            <person name="Guy L."/>
            <person name="Ettema T.J."/>
        </authorList>
    </citation>
    <scope>NUCLEOTIDE SEQUENCE</scope>
</reference>
<name>A0A0F9SE16_9ZZZZ</name>
<dbReference type="EMBL" id="LAZR01002621">
    <property type="protein sequence ID" value="KKN27638.1"/>
    <property type="molecule type" value="Genomic_DNA"/>
</dbReference>
<protein>
    <submittedName>
        <fullName evidence="1">Uncharacterized protein</fullName>
    </submittedName>
</protein>
<proteinExistence type="predicted"/>
<dbReference type="AlphaFoldDB" id="A0A0F9SE16"/>
<organism evidence="1">
    <name type="scientific">marine sediment metagenome</name>
    <dbReference type="NCBI Taxonomy" id="412755"/>
    <lineage>
        <taxon>unclassified sequences</taxon>
        <taxon>metagenomes</taxon>
        <taxon>ecological metagenomes</taxon>
    </lineage>
</organism>
<sequence>MKEIKPVRTKAKSEKDDFYNPFRESDGKLVCCCGYELIKEADNTYRCTGGYHRYNFQDGQVFIDKFGNVMLRMPENNNEEKK</sequence>
<evidence type="ECO:0000313" key="1">
    <source>
        <dbReference type="EMBL" id="KKN27638.1"/>
    </source>
</evidence>
<gene>
    <name evidence="1" type="ORF">LCGC14_0862750</name>
</gene>
<comment type="caution">
    <text evidence="1">The sequence shown here is derived from an EMBL/GenBank/DDBJ whole genome shotgun (WGS) entry which is preliminary data.</text>
</comment>